<dbReference type="Pfam" id="PF00175">
    <property type="entry name" value="NAD_binding_1"/>
    <property type="match status" value="1"/>
</dbReference>
<dbReference type="OMA" id="VQIFMCG"/>
<feature type="domain" description="FAD-binding FR-type" evidence="19">
    <location>
        <begin position="81"/>
        <end position="184"/>
    </location>
</feature>
<dbReference type="InterPro" id="IPR001433">
    <property type="entry name" value="OxRdtase_FAD/NAD-bd"/>
</dbReference>
<dbReference type="FunFam" id="2.40.30.10:FF:000032">
    <property type="entry name" value="NADH-cytochrome b5 reductase"/>
    <property type="match status" value="1"/>
</dbReference>
<evidence type="ECO:0000313" key="20">
    <source>
        <dbReference type="EMBL" id="EST06578.1"/>
    </source>
</evidence>
<dbReference type="AlphaFoldDB" id="V5EU14"/>
<keyword evidence="13 18" id="KW-0472">Membrane</keyword>
<dbReference type="InterPro" id="IPR017927">
    <property type="entry name" value="FAD-bd_FR_type"/>
</dbReference>
<keyword evidence="6 18" id="KW-0812">Transmembrane</keyword>
<evidence type="ECO:0000256" key="10">
    <source>
        <dbReference type="ARBA" id="ARBA00023002"/>
    </source>
</evidence>
<dbReference type="InterPro" id="IPR008333">
    <property type="entry name" value="Cbr1-like_FAD-bd_dom"/>
</dbReference>
<dbReference type="GO" id="GO:0005741">
    <property type="term" value="C:mitochondrial outer membrane"/>
    <property type="evidence" value="ECO:0007669"/>
    <property type="project" value="UniProtKB-SubCell"/>
</dbReference>
<feature type="binding site" evidence="16">
    <location>
        <position position="201"/>
    </location>
    <ligand>
        <name>FAD</name>
        <dbReference type="ChEBI" id="CHEBI:57692"/>
    </ligand>
</feature>
<feature type="binding site" evidence="16">
    <location>
        <position position="152"/>
    </location>
    <ligand>
        <name>FAD</name>
        <dbReference type="ChEBI" id="CHEBI:57692"/>
    </ligand>
</feature>
<dbReference type="EMBL" id="KI545873">
    <property type="protein sequence ID" value="EST06578.1"/>
    <property type="molecule type" value="Genomic_DNA"/>
</dbReference>
<dbReference type="Gene3D" id="3.40.50.80">
    <property type="entry name" value="Nucleotide-binding domain of ferredoxin-NADP reductase (FNR) module"/>
    <property type="match status" value="1"/>
</dbReference>
<keyword evidence="9 18" id="KW-1133">Transmembrane helix</keyword>
<dbReference type="InterPro" id="IPR039261">
    <property type="entry name" value="FNR_nucleotide-bd"/>
</dbReference>
<dbReference type="PANTHER" id="PTHR19370">
    <property type="entry name" value="NADH-CYTOCHROME B5 REDUCTASE"/>
    <property type="match status" value="1"/>
</dbReference>
<keyword evidence="8 16" id="KW-0274">FAD</keyword>
<dbReference type="PANTHER" id="PTHR19370:SF184">
    <property type="entry name" value="NADH-CYTOCHROME B5 REDUCTASE-LIKE"/>
    <property type="match status" value="1"/>
</dbReference>
<feature type="binding site" evidence="16">
    <location>
        <position position="150"/>
    </location>
    <ligand>
        <name>FAD</name>
        <dbReference type="ChEBI" id="CHEBI:57692"/>
    </ligand>
</feature>
<comment type="pathway">
    <text evidence="3">Protein modification; peptidyl-diphthamide biosynthesis.</text>
</comment>
<dbReference type="STRING" id="1365824.V5EU14"/>
<evidence type="ECO:0000256" key="7">
    <source>
        <dbReference type="ARBA" id="ARBA00022787"/>
    </source>
</evidence>
<evidence type="ECO:0000256" key="14">
    <source>
        <dbReference type="ARBA" id="ARBA00047682"/>
    </source>
</evidence>
<sequence>MVLIEQVVLIASILVTFGVCLATTKFAARLFPNFEPLQFYDAATDPMELNVVLAFLVGLVLSVTALLYFDARKLKPVLNPTQWQQYRLMEKEKLSENTALYRFKLSRANNILGLPIGQHISVKATIDGKDVQRSYTPTSSDDDHGFFDLVVKSYEKGNVSKYIGAMKIGDLLSVKGPKGQMRYGPGLCRHIGMIAGGTGLTPCLQIIRAALKNPKDDTKIDFIYANVNVSDILLKNELDELAEKHKDQFRVHYFVNEAPDGWKGGVGFVTKEAVEEFMPKPADDIKILYCGPPPMRDAVLKHLDALGYEKPRSVSKLEDQVFCF</sequence>
<evidence type="ECO:0000256" key="12">
    <source>
        <dbReference type="ARBA" id="ARBA00023128"/>
    </source>
</evidence>
<evidence type="ECO:0000256" key="13">
    <source>
        <dbReference type="ARBA" id="ARBA00023136"/>
    </source>
</evidence>
<evidence type="ECO:0000256" key="1">
    <source>
        <dbReference type="ARBA" id="ARBA00001974"/>
    </source>
</evidence>
<dbReference type="FunFam" id="3.40.50.80:FF:000019">
    <property type="entry name" value="NADH-cytochrome b5 reductase"/>
    <property type="match status" value="1"/>
</dbReference>
<feature type="binding site" evidence="16">
    <location>
        <position position="133"/>
    </location>
    <ligand>
        <name>FAD</name>
        <dbReference type="ChEBI" id="CHEBI:57692"/>
    </ligand>
</feature>
<evidence type="ECO:0000256" key="6">
    <source>
        <dbReference type="ARBA" id="ARBA00022692"/>
    </source>
</evidence>
<evidence type="ECO:0000256" key="9">
    <source>
        <dbReference type="ARBA" id="ARBA00022989"/>
    </source>
</evidence>
<comment type="subcellular location">
    <subcellularLocation>
        <location evidence="2">Mitochondrion outer membrane</location>
    </subcellularLocation>
</comment>
<dbReference type="SUPFAM" id="SSF63380">
    <property type="entry name" value="Riboflavin synthase domain-like"/>
    <property type="match status" value="1"/>
</dbReference>
<organism evidence="20 21">
    <name type="scientific">Kalmanozyma brasiliensis (strain GHG001)</name>
    <name type="common">Yeast</name>
    <name type="synonym">Pseudozyma brasiliensis</name>
    <dbReference type="NCBI Taxonomy" id="1365824"/>
    <lineage>
        <taxon>Eukaryota</taxon>
        <taxon>Fungi</taxon>
        <taxon>Dikarya</taxon>
        <taxon>Basidiomycota</taxon>
        <taxon>Ustilaginomycotina</taxon>
        <taxon>Ustilaginomycetes</taxon>
        <taxon>Ustilaginales</taxon>
        <taxon>Ustilaginaceae</taxon>
        <taxon>Kalmanozyma</taxon>
    </lineage>
</organism>
<dbReference type="PRINTS" id="PR00406">
    <property type="entry name" value="CYTB5RDTASE"/>
</dbReference>
<evidence type="ECO:0000259" key="19">
    <source>
        <dbReference type="PROSITE" id="PS51384"/>
    </source>
</evidence>
<dbReference type="SUPFAM" id="SSF52343">
    <property type="entry name" value="Ferredoxin reductase-like, C-terminal NADP-linked domain"/>
    <property type="match status" value="1"/>
</dbReference>
<feature type="binding site" evidence="16">
    <location>
        <position position="160"/>
    </location>
    <ligand>
        <name>FAD</name>
        <dbReference type="ChEBI" id="CHEBI:57692"/>
    </ligand>
</feature>
<dbReference type="Gene3D" id="2.40.30.10">
    <property type="entry name" value="Translation factors"/>
    <property type="match status" value="1"/>
</dbReference>
<dbReference type="CDD" id="cd06183">
    <property type="entry name" value="cyt_b5_reduct_like"/>
    <property type="match status" value="1"/>
</dbReference>
<keyword evidence="7" id="KW-1000">Mitochondrion outer membrane</keyword>
<dbReference type="InterPro" id="IPR017938">
    <property type="entry name" value="Riboflavin_synthase-like_b-brl"/>
</dbReference>
<dbReference type="GeneID" id="27420705"/>
<keyword evidence="5 16" id="KW-0285">Flavoprotein</keyword>
<dbReference type="PRINTS" id="PR00371">
    <property type="entry name" value="FPNCR"/>
</dbReference>
<evidence type="ECO:0000313" key="21">
    <source>
        <dbReference type="Proteomes" id="UP000019377"/>
    </source>
</evidence>
<keyword evidence="12" id="KW-0496">Mitochondrion</keyword>
<dbReference type="HOGENOM" id="CLU_003827_9_0_1"/>
<dbReference type="Pfam" id="PF00970">
    <property type="entry name" value="FAD_binding_6"/>
    <property type="match status" value="1"/>
</dbReference>
<evidence type="ECO:0000256" key="5">
    <source>
        <dbReference type="ARBA" id="ARBA00022630"/>
    </source>
</evidence>
<dbReference type="InterPro" id="IPR001709">
    <property type="entry name" value="Flavoprot_Pyr_Nucl_cyt_Rdtase"/>
</dbReference>
<evidence type="ECO:0000256" key="4">
    <source>
        <dbReference type="ARBA" id="ARBA00006105"/>
    </source>
</evidence>
<evidence type="ECO:0000256" key="15">
    <source>
        <dbReference type="ARBA" id="ARBA00049138"/>
    </source>
</evidence>
<evidence type="ECO:0000256" key="3">
    <source>
        <dbReference type="ARBA" id="ARBA00005156"/>
    </source>
</evidence>
<dbReference type="GO" id="GO:0090524">
    <property type="term" value="F:cytochrome-b5 reductase activity, acting on NADH"/>
    <property type="evidence" value="ECO:0007669"/>
    <property type="project" value="UniProtKB-EC"/>
</dbReference>
<dbReference type="eggNOG" id="KOG0534">
    <property type="taxonomic scope" value="Eukaryota"/>
</dbReference>
<dbReference type="OrthoDB" id="432685at2759"/>
<keyword evidence="10 17" id="KW-0560">Oxidoreductase</keyword>
<comment type="similarity">
    <text evidence="4 17">Belongs to the flavoprotein pyridine nucleotide cytochrome reductase family.</text>
</comment>
<keyword evidence="11 17" id="KW-0520">NAD</keyword>
<dbReference type="PROSITE" id="PS51384">
    <property type="entry name" value="FAD_FR"/>
    <property type="match status" value="1"/>
</dbReference>
<dbReference type="RefSeq" id="XP_016291567.1">
    <property type="nucleotide sequence ID" value="XM_016438027.1"/>
</dbReference>
<keyword evidence="21" id="KW-1185">Reference proteome</keyword>
<evidence type="ECO:0000256" key="2">
    <source>
        <dbReference type="ARBA" id="ARBA00004294"/>
    </source>
</evidence>
<feature type="binding site" evidence="16">
    <location>
        <position position="159"/>
    </location>
    <ligand>
        <name>FAD</name>
        <dbReference type="ChEBI" id="CHEBI:57692"/>
    </ligand>
</feature>
<reference evidence="21" key="1">
    <citation type="journal article" date="2013" name="Genome Announc.">
        <title>Draft genome sequence of Pseudozyma brasiliensis sp. nov. strain GHG001, a high producer of endo-1,4-xylanase isolated from an insect pest of sugarcane.</title>
        <authorList>
            <person name="Oliveira J.V.D.C."/>
            <person name="dos Santos R.A.C."/>
            <person name="Borges T.A."/>
            <person name="Riano-Pachon D.M."/>
            <person name="Goldman G.H."/>
        </authorList>
    </citation>
    <scope>NUCLEOTIDE SEQUENCE [LARGE SCALE GENOMIC DNA]</scope>
    <source>
        <strain evidence="21">GHG001</strain>
    </source>
</reference>
<comment type="catalytic activity">
    <reaction evidence="15">
        <text>2 Fe(3+)-[Dph3] + NADH = 2 Fe(2+)-[Dph3] + NAD(+) + H(+)</text>
        <dbReference type="Rhea" id="RHEA:71231"/>
        <dbReference type="Rhea" id="RHEA-COMP:18002"/>
        <dbReference type="Rhea" id="RHEA-COMP:18003"/>
        <dbReference type="ChEBI" id="CHEBI:15378"/>
        <dbReference type="ChEBI" id="CHEBI:29033"/>
        <dbReference type="ChEBI" id="CHEBI:29034"/>
        <dbReference type="ChEBI" id="CHEBI:57540"/>
        <dbReference type="ChEBI" id="CHEBI:57945"/>
        <dbReference type="ChEBI" id="CHEBI:83228"/>
    </reaction>
    <physiologicalReaction direction="left-to-right" evidence="15">
        <dbReference type="Rhea" id="RHEA:71232"/>
    </physiologicalReaction>
</comment>
<feature type="binding site" evidence="16">
    <location>
        <position position="135"/>
    </location>
    <ligand>
        <name>FAD</name>
        <dbReference type="ChEBI" id="CHEBI:57692"/>
    </ligand>
</feature>
<comment type="catalytic activity">
    <reaction evidence="14 17">
        <text>2 Fe(III)-[cytochrome b5] + NADH = 2 Fe(II)-[cytochrome b5] + NAD(+) + H(+)</text>
        <dbReference type="Rhea" id="RHEA:46680"/>
        <dbReference type="Rhea" id="RHEA-COMP:10438"/>
        <dbReference type="Rhea" id="RHEA-COMP:10439"/>
        <dbReference type="ChEBI" id="CHEBI:15378"/>
        <dbReference type="ChEBI" id="CHEBI:29033"/>
        <dbReference type="ChEBI" id="CHEBI:29034"/>
        <dbReference type="ChEBI" id="CHEBI:57540"/>
        <dbReference type="ChEBI" id="CHEBI:57945"/>
        <dbReference type="EC" id="1.6.2.2"/>
    </reaction>
</comment>
<evidence type="ECO:0000256" key="18">
    <source>
        <dbReference type="SAM" id="Phobius"/>
    </source>
</evidence>
<evidence type="ECO:0000256" key="11">
    <source>
        <dbReference type="ARBA" id="ARBA00023027"/>
    </source>
</evidence>
<gene>
    <name evidence="20" type="ORF">PSEUBRA_SCAF3g04090</name>
</gene>
<protein>
    <recommendedName>
        <fullName evidence="17">NADH-cytochrome b5 reductase</fullName>
        <ecNumber evidence="17">1.6.2.2</ecNumber>
    </recommendedName>
</protein>
<dbReference type="InterPro" id="IPR001834">
    <property type="entry name" value="CBR-like"/>
</dbReference>
<evidence type="ECO:0000256" key="17">
    <source>
        <dbReference type="RuleBase" id="RU361226"/>
    </source>
</evidence>
<feature type="transmembrane region" description="Helical" evidence="18">
    <location>
        <begin position="51"/>
        <end position="69"/>
    </location>
</feature>
<dbReference type="Proteomes" id="UP000019377">
    <property type="component" value="Unassembled WGS sequence"/>
</dbReference>
<evidence type="ECO:0000256" key="8">
    <source>
        <dbReference type="ARBA" id="ARBA00022827"/>
    </source>
</evidence>
<comment type="cofactor">
    <cofactor evidence="1 16 17">
        <name>FAD</name>
        <dbReference type="ChEBI" id="CHEBI:57692"/>
    </cofactor>
</comment>
<evidence type="ECO:0000256" key="16">
    <source>
        <dbReference type="PIRSR" id="PIRSR601834-1"/>
    </source>
</evidence>
<dbReference type="EC" id="1.6.2.2" evidence="17"/>
<proteinExistence type="inferred from homology"/>
<name>V5EU14_KALBG</name>
<accession>V5EU14</accession>